<keyword evidence="4 7" id="KW-0812">Transmembrane</keyword>
<evidence type="ECO:0000256" key="1">
    <source>
        <dbReference type="ARBA" id="ARBA00004141"/>
    </source>
</evidence>
<evidence type="ECO:0000256" key="5">
    <source>
        <dbReference type="ARBA" id="ARBA00022989"/>
    </source>
</evidence>
<proteinExistence type="inferred from homology"/>
<organism evidence="8 9">
    <name type="scientific">Emiliania huxleyi (strain CCMP1516)</name>
    <dbReference type="NCBI Taxonomy" id="280463"/>
    <lineage>
        <taxon>Eukaryota</taxon>
        <taxon>Haptista</taxon>
        <taxon>Haptophyta</taxon>
        <taxon>Prymnesiophyceae</taxon>
        <taxon>Isochrysidales</taxon>
        <taxon>Noelaerhabdaceae</taxon>
        <taxon>Emiliania</taxon>
    </lineage>
</organism>
<keyword evidence="5 7" id="KW-1133">Transmembrane helix</keyword>
<feature type="transmembrane region" description="Helical" evidence="7">
    <location>
        <begin position="168"/>
        <end position="187"/>
    </location>
</feature>
<dbReference type="EnsemblProtists" id="EOD08934">
    <property type="protein sequence ID" value="EOD08934"/>
    <property type="gene ID" value="EMIHUDRAFT_446300"/>
</dbReference>
<accession>A0A0D3ICE9</accession>
<keyword evidence="3" id="KW-0813">Transport</keyword>
<keyword evidence="9" id="KW-1185">Reference proteome</keyword>
<evidence type="ECO:0000256" key="7">
    <source>
        <dbReference type="SAM" id="Phobius"/>
    </source>
</evidence>
<comment type="similarity">
    <text evidence="2">Belongs to the SLC29A/ENT transporter (TC 2.A.57) family.</text>
</comment>
<dbReference type="Proteomes" id="UP000013827">
    <property type="component" value="Unassembled WGS sequence"/>
</dbReference>
<feature type="transmembrane region" description="Helical" evidence="7">
    <location>
        <begin position="20"/>
        <end position="42"/>
    </location>
</feature>
<dbReference type="AlphaFoldDB" id="A0A0D3ICE9"/>
<dbReference type="PANTHER" id="PTHR10332">
    <property type="entry name" value="EQUILIBRATIVE NUCLEOSIDE TRANSPORTER"/>
    <property type="match status" value="1"/>
</dbReference>
<protein>
    <submittedName>
        <fullName evidence="8">Uncharacterized protein</fullName>
    </submittedName>
</protein>
<dbReference type="Pfam" id="PF01733">
    <property type="entry name" value="Nucleoside_tran"/>
    <property type="match status" value="1"/>
</dbReference>
<dbReference type="RefSeq" id="XP_005761363.1">
    <property type="nucleotide sequence ID" value="XM_005761306.1"/>
</dbReference>
<evidence type="ECO:0000256" key="2">
    <source>
        <dbReference type="ARBA" id="ARBA00007965"/>
    </source>
</evidence>
<dbReference type="GeneID" id="17255085"/>
<dbReference type="PANTHER" id="PTHR10332:SF88">
    <property type="entry name" value="EQUILIBRATIVE NUCLEOSIDE TRANSPORTER 1, ISOFORM A"/>
    <property type="match status" value="1"/>
</dbReference>
<evidence type="ECO:0000256" key="4">
    <source>
        <dbReference type="ARBA" id="ARBA00022692"/>
    </source>
</evidence>
<reference evidence="8" key="2">
    <citation type="submission" date="2024-10" db="UniProtKB">
        <authorList>
            <consortium name="EnsemblProtists"/>
        </authorList>
    </citation>
    <scope>IDENTIFICATION</scope>
</reference>
<feature type="transmembrane region" description="Helical" evidence="7">
    <location>
        <begin position="207"/>
        <end position="232"/>
    </location>
</feature>
<reference evidence="9" key="1">
    <citation type="journal article" date="2013" name="Nature">
        <title>Pan genome of the phytoplankton Emiliania underpins its global distribution.</title>
        <authorList>
            <person name="Read B.A."/>
            <person name="Kegel J."/>
            <person name="Klute M.J."/>
            <person name="Kuo A."/>
            <person name="Lefebvre S.C."/>
            <person name="Maumus F."/>
            <person name="Mayer C."/>
            <person name="Miller J."/>
            <person name="Monier A."/>
            <person name="Salamov A."/>
            <person name="Young J."/>
            <person name="Aguilar M."/>
            <person name="Claverie J.M."/>
            <person name="Frickenhaus S."/>
            <person name="Gonzalez K."/>
            <person name="Herman E.K."/>
            <person name="Lin Y.C."/>
            <person name="Napier J."/>
            <person name="Ogata H."/>
            <person name="Sarno A.F."/>
            <person name="Shmutz J."/>
            <person name="Schroeder D."/>
            <person name="de Vargas C."/>
            <person name="Verret F."/>
            <person name="von Dassow P."/>
            <person name="Valentin K."/>
            <person name="Van de Peer Y."/>
            <person name="Wheeler G."/>
            <person name="Dacks J.B."/>
            <person name="Delwiche C.F."/>
            <person name="Dyhrman S.T."/>
            <person name="Glockner G."/>
            <person name="John U."/>
            <person name="Richards T."/>
            <person name="Worden A.Z."/>
            <person name="Zhang X."/>
            <person name="Grigoriev I.V."/>
            <person name="Allen A.E."/>
            <person name="Bidle K."/>
            <person name="Borodovsky M."/>
            <person name="Bowler C."/>
            <person name="Brownlee C."/>
            <person name="Cock J.M."/>
            <person name="Elias M."/>
            <person name="Gladyshev V.N."/>
            <person name="Groth M."/>
            <person name="Guda C."/>
            <person name="Hadaegh A."/>
            <person name="Iglesias-Rodriguez M.D."/>
            <person name="Jenkins J."/>
            <person name="Jones B.M."/>
            <person name="Lawson T."/>
            <person name="Leese F."/>
            <person name="Lindquist E."/>
            <person name="Lobanov A."/>
            <person name="Lomsadze A."/>
            <person name="Malik S.B."/>
            <person name="Marsh M.E."/>
            <person name="Mackinder L."/>
            <person name="Mock T."/>
            <person name="Mueller-Roeber B."/>
            <person name="Pagarete A."/>
            <person name="Parker M."/>
            <person name="Probert I."/>
            <person name="Quesneville H."/>
            <person name="Raines C."/>
            <person name="Rensing S.A."/>
            <person name="Riano-Pachon D.M."/>
            <person name="Richier S."/>
            <person name="Rokitta S."/>
            <person name="Shiraiwa Y."/>
            <person name="Soanes D.M."/>
            <person name="van der Giezen M."/>
            <person name="Wahlund T.M."/>
            <person name="Williams B."/>
            <person name="Wilson W."/>
            <person name="Wolfe G."/>
            <person name="Wurch L.L."/>
        </authorList>
    </citation>
    <scope>NUCLEOTIDE SEQUENCE</scope>
</reference>
<dbReference type="InterPro" id="IPR002259">
    <property type="entry name" value="Eqnu_transpt"/>
</dbReference>
<evidence type="ECO:0000256" key="3">
    <source>
        <dbReference type="ARBA" id="ARBA00022448"/>
    </source>
</evidence>
<name>A0A0D3ICE9_EMIH1</name>
<evidence type="ECO:0000313" key="8">
    <source>
        <dbReference type="EnsemblProtists" id="EOD08934"/>
    </source>
</evidence>
<keyword evidence="6 7" id="KW-0472">Membrane</keyword>
<dbReference type="GO" id="GO:0005337">
    <property type="term" value="F:nucleoside transmembrane transporter activity"/>
    <property type="evidence" value="ECO:0007669"/>
    <property type="project" value="InterPro"/>
</dbReference>
<feature type="transmembrane region" description="Helical" evidence="7">
    <location>
        <begin position="91"/>
        <end position="111"/>
    </location>
</feature>
<feature type="transmembrane region" description="Helical" evidence="7">
    <location>
        <begin position="62"/>
        <end position="79"/>
    </location>
</feature>
<dbReference type="HOGENOM" id="CLU_1044253_0_0_1"/>
<sequence length="267" mass="27097">MTAAEPPPAGDEAPQDPAGVLVLLVLGLQGMGTLFAFNTIITPLKYYELRFAASPFSSSFESMLSITFNAVALASIVAFQRLQHVIRLRTTIFATLACELVVFATLTVYTLSPLRRPADELHAFLEASSTASFTVTLCCTALAAAATGLLNGSVVAYCAMFPARYTQVAVGGMALAGLAVSVAGLATTVPTQNQLVAAGGAGSERDAIAAAGAYYGVAVAVFAACLASFAWADATPFARHVQAKHALASCSSQSGPPGGAIGAVGGA</sequence>
<feature type="transmembrane region" description="Helical" evidence="7">
    <location>
        <begin position="131"/>
        <end position="156"/>
    </location>
</feature>
<dbReference type="PaxDb" id="2903-EOD08934"/>
<evidence type="ECO:0000313" key="9">
    <source>
        <dbReference type="Proteomes" id="UP000013827"/>
    </source>
</evidence>
<dbReference type="GO" id="GO:0005886">
    <property type="term" value="C:plasma membrane"/>
    <property type="evidence" value="ECO:0007669"/>
    <property type="project" value="TreeGrafter"/>
</dbReference>
<evidence type="ECO:0000256" key="6">
    <source>
        <dbReference type="ARBA" id="ARBA00023136"/>
    </source>
</evidence>
<dbReference type="KEGG" id="ehx:EMIHUDRAFT_446300"/>
<comment type="subcellular location">
    <subcellularLocation>
        <location evidence="1">Membrane</location>
        <topology evidence="1">Multi-pass membrane protein</topology>
    </subcellularLocation>
</comment>